<feature type="binding site" evidence="9">
    <location>
        <position position="315"/>
    </location>
    <ligand>
        <name>Mg(2+)</name>
        <dbReference type="ChEBI" id="CHEBI:18420"/>
        <label>2</label>
    </ligand>
</feature>
<reference evidence="12" key="1">
    <citation type="submission" date="2022-05" db="EMBL/GenBank/DDBJ databases">
        <authorList>
            <person name="Sun H.-N."/>
        </authorList>
    </citation>
    <scope>NUCLEOTIDE SEQUENCE</scope>
    <source>
        <strain evidence="12">HB14</strain>
    </source>
</reference>
<feature type="binding site" evidence="9">
    <location>
        <position position="238"/>
    </location>
    <ligand>
        <name>Mg(2+)</name>
        <dbReference type="ChEBI" id="CHEBI:18420"/>
        <label>1</label>
    </ligand>
</feature>
<keyword evidence="4 9" id="KW-0859">Xylose metabolism</keyword>
<evidence type="ECO:0000256" key="6">
    <source>
        <dbReference type="ARBA" id="ARBA00023235"/>
    </source>
</evidence>
<evidence type="ECO:0000313" key="12">
    <source>
        <dbReference type="EMBL" id="MCP8900951.1"/>
    </source>
</evidence>
<dbReference type="AlphaFoldDB" id="A0A9X2I6K5"/>
<dbReference type="PRINTS" id="PR00688">
    <property type="entry name" value="XYLOSISMRASE"/>
</dbReference>
<dbReference type="PANTHER" id="PTHR48408:SF1">
    <property type="entry name" value="XYLOSE ISOMERASE"/>
    <property type="match status" value="1"/>
</dbReference>
<keyword evidence="5 9" id="KW-0479">Metal-binding</keyword>
<sequence length="443" mass="50062">MSITLGDKEYFPGVEKIEYEGAESDNPLAFKWYDENKVVAGKTMKEHFKFAVSYWHTFCGAGHDPFGPGPFIFPWNEGKDADTRARMKLDAAFEFFTKLGTPYYCFHDVDVIEEGSSRSETSARLAKWVGWAKEKQKESGVRLLWGTSNLFSNPRFMNGASTNPDFNVVSYAGAQLKDAMDATIELGGENYVFWGGREGYMSLLNTDVKREQEHLARFLTIARDYGRANGFTGNFLIEPKPMEPTKHQYDFDSETVIGFLRHHGLDKDFKLNIETNHATLAQHTMDHEMQVAANAGMLGSIDANRGDYQNSWDTDQFPYNINETVEMMLVLLRHGGFQGGGVNFDAKRRRNSTDLNDTFHGHIGGMDVFARSLLIADDLIQKSPLEKMRAERYASFDNGKGADFEQGKLTLEQLADIGNSVGEPNQTSGQQELYENIINRYVR</sequence>
<evidence type="ECO:0000256" key="3">
    <source>
        <dbReference type="ARBA" id="ARBA00011958"/>
    </source>
</evidence>
<dbReference type="GO" id="GO:0000287">
    <property type="term" value="F:magnesium ion binding"/>
    <property type="evidence" value="ECO:0007669"/>
    <property type="project" value="UniProtKB-UniRule"/>
</dbReference>
<protein>
    <recommendedName>
        <fullName evidence="3 9">Xylose isomerase</fullName>
        <ecNumber evidence="3 9">5.3.1.5</ecNumber>
    </recommendedName>
</protein>
<reference evidence="12" key="2">
    <citation type="submission" date="2023-01" db="EMBL/GenBank/DDBJ databases">
        <title>Gilvimarinus xylanilyticus HB14 isolated from Caulerpa lentillifera aquaculture base in Hainan, China.</title>
        <authorList>
            <person name="Zhang Y.-J."/>
        </authorList>
    </citation>
    <scope>NUCLEOTIDE SEQUENCE</scope>
    <source>
        <strain evidence="12">HB14</strain>
    </source>
</reference>
<dbReference type="NCBIfam" id="NF003998">
    <property type="entry name" value="PRK05474.1"/>
    <property type="match status" value="1"/>
</dbReference>
<dbReference type="HAMAP" id="MF_00455">
    <property type="entry name" value="Xylose_isom_A"/>
    <property type="match status" value="1"/>
</dbReference>
<feature type="binding site" evidence="9">
    <location>
        <position position="274"/>
    </location>
    <ligand>
        <name>Mg(2+)</name>
        <dbReference type="ChEBI" id="CHEBI:18420"/>
        <label>2</label>
    </ligand>
</feature>
<feature type="active site" evidence="9">
    <location>
        <position position="110"/>
    </location>
</feature>
<evidence type="ECO:0000256" key="10">
    <source>
        <dbReference type="RuleBase" id="RU000609"/>
    </source>
</evidence>
<feature type="active site" evidence="9">
    <location>
        <position position="107"/>
    </location>
</feature>
<dbReference type="PROSITE" id="PS51415">
    <property type="entry name" value="XYLOSE_ISOMERASE"/>
    <property type="match status" value="1"/>
</dbReference>
<evidence type="ECO:0000256" key="8">
    <source>
        <dbReference type="ARBA" id="ARBA00033659"/>
    </source>
</evidence>
<dbReference type="InterPro" id="IPR001998">
    <property type="entry name" value="Xylose_isomerase"/>
</dbReference>
<evidence type="ECO:0000313" key="13">
    <source>
        <dbReference type="Proteomes" id="UP001139319"/>
    </source>
</evidence>
<dbReference type="GO" id="GO:0042732">
    <property type="term" value="P:D-xylose metabolic process"/>
    <property type="evidence" value="ECO:0007669"/>
    <property type="project" value="UniProtKB-UniRule"/>
</dbReference>
<comment type="catalytic activity">
    <reaction evidence="8 9 10">
        <text>alpha-D-xylose = alpha-D-xylulofuranose</text>
        <dbReference type="Rhea" id="RHEA:22816"/>
        <dbReference type="ChEBI" id="CHEBI:28518"/>
        <dbReference type="ChEBI" id="CHEBI:188998"/>
        <dbReference type="EC" id="5.3.1.5"/>
    </reaction>
</comment>
<feature type="binding site" evidence="9">
    <location>
        <position position="274"/>
    </location>
    <ligand>
        <name>Mg(2+)</name>
        <dbReference type="ChEBI" id="CHEBI:18420"/>
        <label>1</label>
    </ligand>
</feature>
<dbReference type="PANTHER" id="PTHR48408">
    <property type="match status" value="1"/>
</dbReference>
<evidence type="ECO:0000256" key="4">
    <source>
        <dbReference type="ARBA" id="ARBA00022629"/>
    </source>
</evidence>
<gene>
    <name evidence="9 12" type="primary">xylA</name>
    <name evidence="12" type="ORF">M6D89_16725</name>
</gene>
<keyword evidence="6 9" id="KW-0413">Isomerase</keyword>
<dbReference type="SUPFAM" id="SSF51658">
    <property type="entry name" value="Xylose isomerase-like"/>
    <property type="match status" value="1"/>
</dbReference>
<feature type="binding site" evidence="9">
    <location>
        <position position="302"/>
    </location>
    <ligand>
        <name>Mg(2+)</name>
        <dbReference type="ChEBI" id="CHEBI:18420"/>
        <label>1</label>
    </ligand>
</feature>
<evidence type="ECO:0000256" key="2">
    <source>
        <dbReference type="ARBA" id="ARBA00011881"/>
    </source>
</evidence>
<dbReference type="FunFam" id="3.20.20.150:FF:000002">
    <property type="entry name" value="Xylose isomerase"/>
    <property type="match status" value="1"/>
</dbReference>
<dbReference type="EMBL" id="JAMFTH010000008">
    <property type="protein sequence ID" value="MCP8900951.1"/>
    <property type="molecule type" value="Genomic_DNA"/>
</dbReference>
<evidence type="ECO:0000256" key="1">
    <source>
        <dbReference type="ARBA" id="ARBA00005765"/>
    </source>
</evidence>
<feature type="binding site" evidence="9">
    <location>
        <position position="277"/>
    </location>
    <ligand>
        <name>Mg(2+)</name>
        <dbReference type="ChEBI" id="CHEBI:18420"/>
        <label>2</label>
    </ligand>
</feature>
<organism evidence="12 13">
    <name type="scientific">Gilvimarinus xylanilyticus</name>
    <dbReference type="NCBI Taxonomy" id="2944139"/>
    <lineage>
        <taxon>Bacteria</taxon>
        <taxon>Pseudomonadati</taxon>
        <taxon>Pseudomonadota</taxon>
        <taxon>Gammaproteobacteria</taxon>
        <taxon>Cellvibrionales</taxon>
        <taxon>Cellvibrionaceae</taxon>
        <taxon>Gilvimarinus</taxon>
    </lineage>
</organism>
<comment type="similarity">
    <text evidence="1 9 10">Belongs to the xylose isomerase family.</text>
</comment>
<name>A0A9X2I6K5_9GAMM</name>
<keyword evidence="13" id="KW-1185">Reference proteome</keyword>
<dbReference type="InterPro" id="IPR036237">
    <property type="entry name" value="Xyl_isomerase-like_sf"/>
</dbReference>
<dbReference type="GO" id="GO:0005737">
    <property type="term" value="C:cytoplasm"/>
    <property type="evidence" value="ECO:0007669"/>
    <property type="project" value="UniProtKB-SubCell"/>
</dbReference>
<accession>A0A9X2I6K5</accession>
<dbReference type="Proteomes" id="UP001139319">
    <property type="component" value="Unassembled WGS sequence"/>
</dbReference>
<evidence type="ECO:0000256" key="11">
    <source>
        <dbReference type="RuleBase" id="RU000610"/>
    </source>
</evidence>
<dbReference type="GO" id="GO:0009045">
    <property type="term" value="F:xylose isomerase activity"/>
    <property type="evidence" value="ECO:0007669"/>
    <property type="project" value="UniProtKB-UniRule"/>
</dbReference>
<evidence type="ECO:0000256" key="7">
    <source>
        <dbReference type="ARBA" id="ARBA00023277"/>
    </source>
</evidence>
<comment type="caution">
    <text evidence="12">The sequence shown here is derived from an EMBL/GenBank/DDBJ whole genome shotgun (WGS) entry which is preliminary data.</text>
</comment>
<comment type="cofactor">
    <cofactor evidence="9">
        <name>Mg(2+)</name>
        <dbReference type="ChEBI" id="CHEBI:18420"/>
    </cofactor>
    <text evidence="9">Binds 2 magnesium ions per subunit.</text>
</comment>
<dbReference type="NCBIfam" id="TIGR02630">
    <property type="entry name" value="xylose_isom_A"/>
    <property type="match status" value="1"/>
</dbReference>
<evidence type="ECO:0000256" key="9">
    <source>
        <dbReference type="HAMAP-Rule" id="MF_00455"/>
    </source>
</evidence>
<dbReference type="RefSeq" id="WP_253969236.1">
    <property type="nucleotide sequence ID" value="NZ_JAMFTH010000008.1"/>
</dbReference>
<dbReference type="EC" id="5.3.1.5" evidence="3 9"/>
<feature type="binding site" evidence="9">
    <location>
        <position position="345"/>
    </location>
    <ligand>
        <name>Mg(2+)</name>
        <dbReference type="ChEBI" id="CHEBI:18420"/>
        <label>1</label>
    </ligand>
</feature>
<keyword evidence="7 9" id="KW-0119">Carbohydrate metabolism</keyword>
<dbReference type="Gene3D" id="3.20.20.150">
    <property type="entry name" value="Divalent-metal-dependent TIM barrel enzymes"/>
    <property type="match status" value="1"/>
</dbReference>
<evidence type="ECO:0000256" key="5">
    <source>
        <dbReference type="ARBA" id="ARBA00022723"/>
    </source>
</evidence>
<comment type="subunit">
    <text evidence="2 9 11">Homotetramer.</text>
</comment>
<keyword evidence="9" id="KW-0460">Magnesium</keyword>
<proteinExistence type="inferred from homology"/>
<keyword evidence="9" id="KW-0963">Cytoplasm</keyword>
<comment type="subcellular location">
    <subcellularLocation>
        <location evidence="9 11">Cytoplasm</location>
    </subcellularLocation>
</comment>
<feature type="binding site" evidence="9">
    <location>
        <position position="313"/>
    </location>
    <ligand>
        <name>Mg(2+)</name>
        <dbReference type="ChEBI" id="CHEBI:18420"/>
        <label>2</label>
    </ligand>
</feature>
<dbReference type="InterPro" id="IPR013452">
    <property type="entry name" value="Xylose_isom_bac"/>
</dbReference>